<keyword evidence="6" id="KW-1185">Reference proteome</keyword>
<dbReference type="GO" id="GO:0005829">
    <property type="term" value="C:cytosol"/>
    <property type="evidence" value="ECO:0007669"/>
    <property type="project" value="TreeGrafter"/>
</dbReference>
<organism>
    <name type="scientific">Pediculus humanus subsp. corporis</name>
    <name type="common">Body louse</name>
    <dbReference type="NCBI Taxonomy" id="121224"/>
    <lineage>
        <taxon>Eukaryota</taxon>
        <taxon>Metazoa</taxon>
        <taxon>Ecdysozoa</taxon>
        <taxon>Arthropoda</taxon>
        <taxon>Hexapoda</taxon>
        <taxon>Insecta</taxon>
        <taxon>Pterygota</taxon>
        <taxon>Neoptera</taxon>
        <taxon>Paraneoptera</taxon>
        <taxon>Psocodea</taxon>
        <taxon>Troctomorpha</taxon>
        <taxon>Phthiraptera</taxon>
        <taxon>Anoplura</taxon>
        <taxon>Pediculidae</taxon>
        <taxon>Pediculus</taxon>
    </lineage>
</organism>
<accession>E0W4L0</accession>
<dbReference type="SUPFAM" id="SSF48557">
    <property type="entry name" value="L-aspartase-like"/>
    <property type="match status" value="1"/>
</dbReference>
<evidence type="ECO:0000259" key="3">
    <source>
        <dbReference type="Pfam" id="PF08328"/>
    </source>
</evidence>
<dbReference type="VEuPathDB" id="VectorBase:PHUM623680"/>
<dbReference type="STRING" id="121224.E0W4L0"/>
<dbReference type="FunFam" id="1.10.40.30:FF:000004">
    <property type="entry name" value="Adenylosuccinate lyase"/>
    <property type="match status" value="1"/>
</dbReference>
<dbReference type="OrthoDB" id="406045at2759"/>
<evidence type="ECO:0000313" key="5">
    <source>
        <dbReference type="EnsemblMetazoa" id="PHUM623680-PA"/>
    </source>
</evidence>
<dbReference type="PANTHER" id="PTHR43411">
    <property type="entry name" value="ADENYLOSUCCINATE LYASE"/>
    <property type="match status" value="1"/>
</dbReference>
<feature type="domain" description="Adenylosuccinate lyase PurB C-terminal" evidence="3">
    <location>
        <begin position="8"/>
        <end position="122"/>
    </location>
</feature>
<dbReference type="KEGG" id="phu:Phum_PHUM623680"/>
<dbReference type="Gene3D" id="1.20.200.10">
    <property type="entry name" value="Fumarase/aspartase (Central domain)"/>
    <property type="match status" value="1"/>
</dbReference>
<dbReference type="InterPro" id="IPR008948">
    <property type="entry name" value="L-Aspartase-like"/>
</dbReference>
<keyword evidence="4" id="KW-0456">Lyase</keyword>
<dbReference type="HOGENOM" id="CLU_1658166_0_0_1"/>
<dbReference type="Pfam" id="PF08328">
    <property type="entry name" value="ASL_C"/>
    <property type="match status" value="1"/>
</dbReference>
<dbReference type="eggNOG" id="KOG2700">
    <property type="taxonomic scope" value="Eukaryota"/>
</dbReference>
<evidence type="ECO:0000313" key="6">
    <source>
        <dbReference type="Proteomes" id="UP000009046"/>
    </source>
</evidence>
<dbReference type="Gene3D" id="1.10.40.30">
    <property type="entry name" value="Fumarase/aspartase (C-terminal domain)"/>
    <property type="match status" value="1"/>
</dbReference>
<evidence type="ECO:0000256" key="2">
    <source>
        <dbReference type="ARBA" id="ARBA00004734"/>
    </source>
</evidence>
<dbReference type="InParanoid" id="E0W4L0"/>
<reference evidence="4" key="2">
    <citation type="submission" date="2007-04" db="EMBL/GenBank/DDBJ databases">
        <title>The genome of the human body louse.</title>
        <authorList>
            <consortium name="The Human Body Louse Genome Consortium"/>
            <person name="Kirkness E."/>
            <person name="Walenz B."/>
            <person name="Hass B."/>
            <person name="Bruggner R."/>
            <person name="Strausberg R."/>
        </authorList>
    </citation>
    <scope>NUCLEOTIDE SEQUENCE</scope>
    <source>
        <strain evidence="4">USDA</strain>
    </source>
</reference>
<dbReference type="InterPro" id="IPR013539">
    <property type="entry name" value="PurB_C"/>
</dbReference>
<dbReference type="Proteomes" id="UP000009046">
    <property type="component" value="Unassembled WGS sequence"/>
</dbReference>
<dbReference type="EnsemblMetazoa" id="PHUM623680-RA">
    <property type="protein sequence ID" value="PHUM623680-PA"/>
    <property type="gene ID" value="PHUM623680"/>
</dbReference>
<name>E0W4L0_PEDHC</name>
<protein>
    <submittedName>
        <fullName evidence="4 5">Adenylosuccinate lyase, putative</fullName>
        <ecNumber evidence="4">4.3.2.2</ecNumber>
    </submittedName>
</protein>
<dbReference type="OMA" id="HKLPEPY"/>
<dbReference type="GO" id="GO:0006188">
    <property type="term" value="P:IMP biosynthetic process"/>
    <property type="evidence" value="ECO:0007669"/>
    <property type="project" value="InterPro"/>
</dbReference>
<dbReference type="AlphaFoldDB" id="E0W4L0"/>
<reference evidence="4" key="1">
    <citation type="submission" date="2007-04" db="EMBL/GenBank/DDBJ databases">
        <title>Annotation of Pediculus humanus corporis strain USDA.</title>
        <authorList>
            <person name="Kirkness E."/>
            <person name="Hannick L."/>
            <person name="Hass B."/>
            <person name="Bruggner R."/>
            <person name="Lawson D."/>
            <person name="Bidwell S."/>
            <person name="Joardar V."/>
            <person name="Caler E."/>
            <person name="Walenz B."/>
            <person name="Inman J."/>
            <person name="Schobel S."/>
            <person name="Galinsky K."/>
            <person name="Amedeo P."/>
            <person name="Strausberg R."/>
        </authorList>
    </citation>
    <scope>NUCLEOTIDE SEQUENCE</scope>
    <source>
        <strain evidence="4">USDA</strain>
    </source>
</reference>
<comment type="pathway">
    <text evidence="1">Purine metabolism; IMP biosynthesis via de novo pathway; 5-amino-1-(5-phospho-D-ribosyl)imidazole-4-carboxamide from 5-amino-1-(5-phospho-D-ribosyl)imidazole-4-carboxylate: step 2/2.</text>
</comment>
<comment type="pathway">
    <text evidence="2">Purine metabolism; AMP biosynthesis via de novo pathway; AMP from IMP: step 2/2.</text>
</comment>
<evidence type="ECO:0000313" key="4">
    <source>
        <dbReference type="EMBL" id="EEB20566.1"/>
    </source>
</evidence>
<evidence type="ECO:0000256" key="1">
    <source>
        <dbReference type="ARBA" id="ARBA00004706"/>
    </source>
</evidence>
<proteinExistence type="predicted"/>
<dbReference type="EMBL" id="DS236669">
    <property type="protein sequence ID" value="EEB20566.1"/>
    <property type="molecule type" value="Genomic_DNA"/>
</dbReference>
<dbReference type="PANTHER" id="PTHR43411:SF1">
    <property type="entry name" value="ADENYLOSUCCINATE LYASE"/>
    <property type="match status" value="1"/>
</dbReference>
<dbReference type="EMBL" id="AAZO01008341">
    <property type="status" value="NOT_ANNOTATED_CDS"/>
    <property type="molecule type" value="Genomic_DNA"/>
</dbReference>
<dbReference type="EC" id="4.3.2.2" evidence="4"/>
<sequence>MASKLPVSRWQRDLTDSTVLRNLGVGIGYALIAYQSTLKGVSKLEVNRDRLLDELDHNWEVLAEPIQTVMRRYGIEKPYEKLKELTRGKRVDAEGMKQFIDGLALPEEEKARLKEMTPANYIGRAITMVDELK</sequence>
<gene>
    <name evidence="5" type="primary">8239973</name>
    <name evidence="4" type="ORF">Phum_PHUM623680</name>
</gene>
<dbReference type="GO" id="GO:0004018">
    <property type="term" value="F:N6-(1,2-dicarboxyethyl)AMP AMP-lyase (fumarate-forming) activity"/>
    <property type="evidence" value="ECO:0007669"/>
    <property type="project" value="InterPro"/>
</dbReference>
<reference evidence="5" key="3">
    <citation type="submission" date="2020-05" db="UniProtKB">
        <authorList>
            <consortium name="EnsemblMetazoa"/>
        </authorList>
    </citation>
    <scope>IDENTIFICATION</scope>
    <source>
        <strain evidence="5">USDA</strain>
    </source>
</reference>
<dbReference type="InterPro" id="IPR047136">
    <property type="entry name" value="PurB_bact"/>
</dbReference>